<protein>
    <submittedName>
        <fullName evidence="2">Uncharacterized protein</fullName>
    </submittedName>
</protein>
<feature type="transmembrane region" description="Helical" evidence="1">
    <location>
        <begin position="18"/>
        <end position="44"/>
    </location>
</feature>
<evidence type="ECO:0000256" key="1">
    <source>
        <dbReference type="SAM" id="Phobius"/>
    </source>
</evidence>
<dbReference type="OrthoDB" id="5415923at2759"/>
<gene>
    <name evidence="2" type="ORF">K504DRAFT_503789</name>
</gene>
<keyword evidence="3" id="KW-1185">Reference proteome</keyword>
<proteinExistence type="predicted"/>
<name>A0A6G1K4V3_9PLEO</name>
<keyword evidence="1" id="KW-1133">Transmembrane helix</keyword>
<reference evidence="2" key="1">
    <citation type="journal article" date="2020" name="Stud. Mycol.">
        <title>101 Dothideomycetes genomes: a test case for predicting lifestyles and emergence of pathogens.</title>
        <authorList>
            <person name="Haridas S."/>
            <person name="Albert R."/>
            <person name="Binder M."/>
            <person name="Bloem J."/>
            <person name="Labutti K."/>
            <person name="Salamov A."/>
            <person name="Andreopoulos B."/>
            <person name="Baker S."/>
            <person name="Barry K."/>
            <person name="Bills G."/>
            <person name="Bluhm B."/>
            <person name="Cannon C."/>
            <person name="Castanera R."/>
            <person name="Culley D."/>
            <person name="Daum C."/>
            <person name="Ezra D."/>
            <person name="Gonzalez J."/>
            <person name="Henrissat B."/>
            <person name="Kuo A."/>
            <person name="Liang C."/>
            <person name="Lipzen A."/>
            <person name="Lutzoni F."/>
            <person name="Magnuson J."/>
            <person name="Mondo S."/>
            <person name="Nolan M."/>
            <person name="Ohm R."/>
            <person name="Pangilinan J."/>
            <person name="Park H.-J."/>
            <person name="Ramirez L."/>
            <person name="Alfaro M."/>
            <person name="Sun H."/>
            <person name="Tritt A."/>
            <person name="Yoshinaga Y."/>
            <person name="Zwiers L.-H."/>
            <person name="Turgeon B."/>
            <person name="Goodwin S."/>
            <person name="Spatafora J."/>
            <person name="Crous P."/>
            <person name="Grigoriev I."/>
        </authorList>
    </citation>
    <scope>NUCLEOTIDE SEQUENCE</scope>
    <source>
        <strain evidence="2">CBS 279.74</strain>
    </source>
</reference>
<dbReference type="AlphaFoldDB" id="A0A6G1K4V3"/>
<sequence>MGYEPTEMEPRMNLQTRLAFLAISSQYNAYVLTLLISSTTLGYINAGLGPDPGYTWMAVS</sequence>
<keyword evidence="1" id="KW-0472">Membrane</keyword>
<organism evidence="2 3">
    <name type="scientific">Pleomassaria siparia CBS 279.74</name>
    <dbReference type="NCBI Taxonomy" id="1314801"/>
    <lineage>
        <taxon>Eukaryota</taxon>
        <taxon>Fungi</taxon>
        <taxon>Dikarya</taxon>
        <taxon>Ascomycota</taxon>
        <taxon>Pezizomycotina</taxon>
        <taxon>Dothideomycetes</taxon>
        <taxon>Pleosporomycetidae</taxon>
        <taxon>Pleosporales</taxon>
        <taxon>Pleomassariaceae</taxon>
        <taxon>Pleomassaria</taxon>
    </lineage>
</organism>
<evidence type="ECO:0000313" key="3">
    <source>
        <dbReference type="Proteomes" id="UP000799428"/>
    </source>
</evidence>
<accession>A0A6G1K4V3</accession>
<keyword evidence="1" id="KW-0812">Transmembrane</keyword>
<evidence type="ECO:0000313" key="2">
    <source>
        <dbReference type="EMBL" id="KAF2707555.1"/>
    </source>
</evidence>
<dbReference type="EMBL" id="MU005773">
    <property type="protein sequence ID" value="KAF2707555.1"/>
    <property type="molecule type" value="Genomic_DNA"/>
</dbReference>
<dbReference type="Proteomes" id="UP000799428">
    <property type="component" value="Unassembled WGS sequence"/>
</dbReference>